<organism evidence="4 5">
    <name type="scientific">Inhella inkyongensis</name>
    <dbReference type="NCBI Taxonomy" id="392593"/>
    <lineage>
        <taxon>Bacteria</taxon>
        <taxon>Pseudomonadati</taxon>
        <taxon>Pseudomonadota</taxon>
        <taxon>Betaproteobacteria</taxon>
        <taxon>Burkholderiales</taxon>
        <taxon>Sphaerotilaceae</taxon>
        <taxon>Inhella</taxon>
    </lineage>
</organism>
<dbReference type="InterPro" id="IPR001638">
    <property type="entry name" value="Solute-binding_3/MltF_N"/>
</dbReference>
<feature type="domain" description="Solute-binding protein family 3/N-terminal" evidence="3">
    <location>
        <begin position="31"/>
        <end position="266"/>
    </location>
</feature>
<dbReference type="PANTHER" id="PTHR35936">
    <property type="entry name" value="MEMBRANE-BOUND LYTIC MUREIN TRANSGLYCOSYLASE F"/>
    <property type="match status" value="1"/>
</dbReference>
<dbReference type="Pfam" id="PF00497">
    <property type="entry name" value="SBP_bac_3"/>
    <property type="match status" value="1"/>
</dbReference>
<accession>A0A840S5F2</accession>
<dbReference type="Gene3D" id="3.40.190.10">
    <property type="entry name" value="Periplasmic binding protein-like II"/>
    <property type="match status" value="2"/>
</dbReference>
<evidence type="ECO:0000256" key="1">
    <source>
        <dbReference type="ARBA" id="ARBA00022729"/>
    </source>
</evidence>
<dbReference type="EMBL" id="JACHHO010000002">
    <property type="protein sequence ID" value="MBB5204708.1"/>
    <property type="molecule type" value="Genomic_DNA"/>
</dbReference>
<comment type="caution">
    <text evidence="4">The sequence shown here is derived from an EMBL/GenBank/DDBJ whole genome shotgun (WGS) entry which is preliminary data.</text>
</comment>
<gene>
    <name evidence="4" type="ORF">HNQ51_002022</name>
</gene>
<dbReference type="SUPFAM" id="SSF53850">
    <property type="entry name" value="Periplasmic binding protein-like II"/>
    <property type="match status" value="1"/>
</dbReference>
<evidence type="ECO:0000313" key="4">
    <source>
        <dbReference type="EMBL" id="MBB5204708.1"/>
    </source>
</evidence>
<evidence type="ECO:0000313" key="5">
    <source>
        <dbReference type="Proteomes" id="UP000554837"/>
    </source>
</evidence>
<feature type="chain" id="PRO_5032572114" evidence="2">
    <location>
        <begin position="22"/>
        <end position="266"/>
    </location>
</feature>
<proteinExistence type="predicted"/>
<dbReference type="SMART" id="SM00062">
    <property type="entry name" value="PBPb"/>
    <property type="match status" value="1"/>
</dbReference>
<evidence type="ECO:0000256" key="2">
    <source>
        <dbReference type="SAM" id="SignalP"/>
    </source>
</evidence>
<feature type="signal peptide" evidence="2">
    <location>
        <begin position="1"/>
        <end position="21"/>
    </location>
</feature>
<keyword evidence="1 2" id="KW-0732">Signal</keyword>
<protein>
    <submittedName>
        <fullName evidence="4">Polar amino acid transport system substrate-binding protein</fullName>
    </submittedName>
</protein>
<sequence length="266" mass="30229">MRNAWVCGLALALTWSAGAQAQGRPALDGGVVRACDDANEWPPYTQRDTHSPLGVGGYSVDVLRKILARHGLNLEIVLLPWRRCLEEVRQGQRFVMLLNAARTPQRERDYWLSEPYYETRTHYLWSLRTHPKGLDLRSAEDLRPLRMGAVAGYESLNLDRWGLTVHSRAPNFVSLIQMLHRDRIDSVLVAEEMFRLGPDGRVQPPWDDAELGHAALPGALTTPFHMLFSRRNPQGEALRALVNHELSSLRRSGELQRLLKAYLPSR</sequence>
<evidence type="ECO:0000259" key="3">
    <source>
        <dbReference type="SMART" id="SM00062"/>
    </source>
</evidence>
<reference evidence="4 5" key="1">
    <citation type="submission" date="2020-08" db="EMBL/GenBank/DDBJ databases">
        <title>Genomic Encyclopedia of Type Strains, Phase IV (KMG-IV): sequencing the most valuable type-strain genomes for metagenomic binning, comparative biology and taxonomic classification.</title>
        <authorList>
            <person name="Goeker M."/>
        </authorList>
    </citation>
    <scope>NUCLEOTIDE SEQUENCE [LARGE SCALE GENOMIC DNA]</scope>
    <source>
        <strain evidence="4 5">DSM 23958</strain>
    </source>
</reference>
<name>A0A840S5F2_9BURK</name>
<dbReference type="PANTHER" id="PTHR35936:SF25">
    <property type="entry name" value="ABC TRANSPORTER SUBSTRATE-BINDING PROTEIN"/>
    <property type="match status" value="1"/>
</dbReference>
<keyword evidence="5" id="KW-1185">Reference proteome</keyword>
<dbReference type="RefSeq" id="WP_175423528.1">
    <property type="nucleotide sequence ID" value="NZ_CP040709.1"/>
</dbReference>
<dbReference type="Proteomes" id="UP000554837">
    <property type="component" value="Unassembled WGS sequence"/>
</dbReference>
<dbReference type="AlphaFoldDB" id="A0A840S5F2"/>